<dbReference type="GO" id="GO:0032993">
    <property type="term" value="C:protein-DNA complex"/>
    <property type="evidence" value="ECO:0007669"/>
    <property type="project" value="TreeGrafter"/>
</dbReference>
<gene>
    <name evidence="10" type="ORF">B0I18_102188</name>
</gene>
<dbReference type="EMBL" id="PYGD01000002">
    <property type="protein sequence ID" value="PSK93218.1"/>
    <property type="molecule type" value="Genomic_DNA"/>
</dbReference>
<dbReference type="Pfam" id="PF00072">
    <property type="entry name" value="Response_reg"/>
    <property type="match status" value="1"/>
</dbReference>
<dbReference type="SMART" id="SM00862">
    <property type="entry name" value="Trans_reg_C"/>
    <property type="match status" value="1"/>
</dbReference>
<keyword evidence="11" id="KW-1185">Reference proteome</keyword>
<dbReference type="CDD" id="cd00383">
    <property type="entry name" value="trans_reg_C"/>
    <property type="match status" value="1"/>
</dbReference>
<reference evidence="10 11" key="1">
    <citation type="submission" date="2018-03" db="EMBL/GenBank/DDBJ databases">
        <title>Genomic Encyclopedia of Type Strains, Phase III (KMG-III): the genomes of soil and plant-associated and newly described type strains.</title>
        <authorList>
            <person name="Whitman W."/>
        </authorList>
    </citation>
    <scope>NUCLEOTIDE SEQUENCE [LARGE SCALE GENOMIC DNA]</scope>
    <source>
        <strain evidence="10 11">CGMCC 1.12700</strain>
    </source>
</reference>
<feature type="domain" description="Response regulatory" evidence="8">
    <location>
        <begin position="19"/>
        <end position="133"/>
    </location>
</feature>
<dbReference type="PROSITE" id="PS51755">
    <property type="entry name" value="OMPR_PHOB"/>
    <property type="match status" value="1"/>
</dbReference>
<dbReference type="GO" id="GO:0000156">
    <property type="term" value="F:phosphorelay response regulator activity"/>
    <property type="evidence" value="ECO:0007669"/>
    <property type="project" value="TreeGrafter"/>
</dbReference>
<keyword evidence="1 6" id="KW-0597">Phosphoprotein</keyword>
<dbReference type="AlphaFoldDB" id="A0A2P8D7N2"/>
<keyword evidence="5" id="KW-0804">Transcription</keyword>
<dbReference type="Pfam" id="PF00486">
    <property type="entry name" value="Trans_reg_C"/>
    <property type="match status" value="1"/>
</dbReference>
<dbReference type="Proteomes" id="UP000240572">
    <property type="component" value="Unassembled WGS sequence"/>
</dbReference>
<dbReference type="GO" id="GO:0005829">
    <property type="term" value="C:cytosol"/>
    <property type="evidence" value="ECO:0007669"/>
    <property type="project" value="TreeGrafter"/>
</dbReference>
<organism evidence="10 11">
    <name type="scientific">Taibaiella chishuiensis</name>
    <dbReference type="NCBI Taxonomy" id="1434707"/>
    <lineage>
        <taxon>Bacteria</taxon>
        <taxon>Pseudomonadati</taxon>
        <taxon>Bacteroidota</taxon>
        <taxon>Chitinophagia</taxon>
        <taxon>Chitinophagales</taxon>
        <taxon>Chitinophagaceae</taxon>
        <taxon>Taibaiella</taxon>
    </lineage>
</organism>
<dbReference type="Gene3D" id="6.10.250.690">
    <property type="match status" value="1"/>
</dbReference>
<evidence type="ECO:0000256" key="7">
    <source>
        <dbReference type="PROSITE-ProRule" id="PRU01091"/>
    </source>
</evidence>
<feature type="domain" description="OmpR/PhoB-type" evidence="9">
    <location>
        <begin position="141"/>
        <end position="241"/>
    </location>
</feature>
<evidence type="ECO:0000313" key="10">
    <source>
        <dbReference type="EMBL" id="PSK93218.1"/>
    </source>
</evidence>
<evidence type="ECO:0000256" key="6">
    <source>
        <dbReference type="PROSITE-ProRule" id="PRU00169"/>
    </source>
</evidence>
<evidence type="ECO:0000259" key="9">
    <source>
        <dbReference type="PROSITE" id="PS51755"/>
    </source>
</evidence>
<dbReference type="PANTHER" id="PTHR48111:SF22">
    <property type="entry name" value="REGULATOR OF RPOS"/>
    <property type="match status" value="1"/>
</dbReference>
<evidence type="ECO:0000313" key="11">
    <source>
        <dbReference type="Proteomes" id="UP000240572"/>
    </source>
</evidence>
<dbReference type="SMART" id="SM00448">
    <property type="entry name" value="REC"/>
    <property type="match status" value="1"/>
</dbReference>
<name>A0A2P8D7N2_9BACT</name>
<dbReference type="InterPro" id="IPR036388">
    <property type="entry name" value="WH-like_DNA-bd_sf"/>
</dbReference>
<feature type="DNA-binding region" description="OmpR/PhoB-type" evidence="7">
    <location>
        <begin position="141"/>
        <end position="241"/>
    </location>
</feature>
<evidence type="ECO:0000256" key="1">
    <source>
        <dbReference type="ARBA" id="ARBA00022553"/>
    </source>
</evidence>
<dbReference type="InterPro" id="IPR001867">
    <property type="entry name" value="OmpR/PhoB-type_DNA-bd"/>
</dbReference>
<dbReference type="Gene3D" id="1.10.10.10">
    <property type="entry name" value="Winged helix-like DNA-binding domain superfamily/Winged helix DNA-binding domain"/>
    <property type="match status" value="1"/>
</dbReference>
<feature type="modified residue" description="4-aspartylphosphate" evidence="6">
    <location>
        <position position="68"/>
    </location>
</feature>
<dbReference type="GO" id="GO:0000976">
    <property type="term" value="F:transcription cis-regulatory region binding"/>
    <property type="evidence" value="ECO:0007669"/>
    <property type="project" value="TreeGrafter"/>
</dbReference>
<dbReference type="InterPro" id="IPR001789">
    <property type="entry name" value="Sig_transdc_resp-reg_receiver"/>
</dbReference>
<comment type="caution">
    <text evidence="10">The sequence shown here is derived from an EMBL/GenBank/DDBJ whole genome shotgun (WGS) entry which is preliminary data.</text>
</comment>
<dbReference type="SUPFAM" id="SSF52172">
    <property type="entry name" value="CheY-like"/>
    <property type="match status" value="1"/>
</dbReference>
<dbReference type="Gene3D" id="3.40.50.2300">
    <property type="match status" value="1"/>
</dbReference>
<evidence type="ECO:0000259" key="8">
    <source>
        <dbReference type="PROSITE" id="PS50110"/>
    </source>
</evidence>
<dbReference type="PANTHER" id="PTHR48111">
    <property type="entry name" value="REGULATOR OF RPOS"/>
    <property type="match status" value="1"/>
</dbReference>
<accession>A0A2P8D7N2</accession>
<protein>
    <submittedName>
        <fullName evidence="10">DNA-binding response OmpR family regulator</fullName>
    </submittedName>
</protein>
<evidence type="ECO:0000256" key="5">
    <source>
        <dbReference type="ARBA" id="ARBA00023163"/>
    </source>
</evidence>
<keyword evidence="4 7" id="KW-0238">DNA-binding</keyword>
<dbReference type="InterPro" id="IPR011006">
    <property type="entry name" value="CheY-like_superfamily"/>
</dbReference>
<keyword evidence="3" id="KW-0805">Transcription regulation</keyword>
<dbReference type="PROSITE" id="PS50110">
    <property type="entry name" value="RESPONSE_REGULATORY"/>
    <property type="match status" value="1"/>
</dbReference>
<dbReference type="InterPro" id="IPR039420">
    <property type="entry name" value="WalR-like"/>
</dbReference>
<evidence type="ECO:0000256" key="4">
    <source>
        <dbReference type="ARBA" id="ARBA00023125"/>
    </source>
</evidence>
<proteinExistence type="predicted"/>
<dbReference type="GO" id="GO:0006355">
    <property type="term" value="P:regulation of DNA-templated transcription"/>
    <property type="evidence" value="ECO:0007669"/>
    <property type="project" value="InterPro"/>
</dbReference>
<keyword evidence="2" id="KW-0902">Two-component regulatory system</keyword>
<sequence>MRVVFRMFSKSLCSFGVMKILIVEDEPDLAASIGAYLSDEHYRCEFAADYATALEKIDLYAYDCILLDLMLPGGSGLKLLEELRAQQKQDGVIIISAKDAIEDKVAGLQTGADDYLAKPFHLPELAARVHSLIRRKQFGTTNVIEQNELKIDLLAKTVTVEDREVVLTKKEYDLLLLFVSNRNKVISKSAIAEQLSGDMADMFDSYDFIYAHVKNLKRKLQEAGYGNYLKTLYGTGYKWVI</sequence>
<evidence type="ECO:0000256" key="3">
    <source>
        <dbReference type="ARBA" id="ARBA00023015"/>
    </source>
</evidence>
<evidence type="ECO:0000256" key="2">
    <source>
        <dbReference type="ARBA" id="ARBA00023012"/>
    </source>
</evidence>